<dbReference type="PROSITE" id="PS50011">
    <property type="entry name" value="PROTEIN_KINASE_DOM"/>
    <property type="match status" value="1"/>
</dbReference>
<dbReference type="SMART" id="SM00220">
    <property type="entry name" value="S_TKc"/>
    <property type="match status" value="1"/>
</dbReference>
<organism evidence="8 9">
    <name type="scientific">Branchiostoma belcheri</name>
    <name type="common">Amphioxus</name>
    <dbReference type="NCBI Taxonomy" id="7741"/>
    <lineage>
        <taxon>Eukaryota</taxon>
        <taxon>Metazoa</taxon>
        <taxon>Chordata</taxon>
        <taxon>Cephalochordata</taxon>
        <taxon>Leptocardii</taxon>
        <taxon>Amphioxiformes</taxon>
        <taxon>Branchiostomatidae</taxon>
        <taxon>Branchiostoma</taxon>
    </lineage>
</organism>
<dbReference type="SUPFAM" id="SSF56112">
    <property type="entry name" value="Protein kinase-like (PK-like)"/>
    <property type="match status" value="1"/>
</dbReference>
<evidence type="ECO:0000256" key="4">
    <source>
        <dbReference type="ARBA" id="ARBA00022840"/>
    </source>
</evidence>
<dbReference type="Proteomes" id="UP000515135">
    <property type="component" value="Unplaced"/>
</dbReference>
<evidence type="ECO:0000256" key="3">
    <source>
        <dbReference type="ARBA" id="ARBA00022777"/>
    </source>
</evidence>
<evidence type="ECO:0000313" key="8">
    <source>
        <dbReference type="Proteomes" id="UP000515135"/>
    </source>
</evidence>
<dbReference type="GO" id="GO:0005737">
    <property type="term" value="C:cytoplasm"/>
    <property type="evidence" value="ECO:0007669"/>
    <property type="project" value="TreeGrafter"/>
</dbReference>
<dbReference type="Gene3D" id="1.10.510.10">
    <property type="entry name" value="Transferase(Phosphotransferase) domain 1"/>
    <property type="match status" value="1"/>
</dbReference>
<keyword evidence="3" id="KW-0418">Kinase</keyword>
<reference evidence="9" key="1">
    <citation type="submission" date="2025-08" db="UniProtKB">
        <authorList>
            <consortium name="RefSeq"/>
        </authorList>
    </citation>
    <scope>IDENTIFICATION</scope>
    <source>
        <tissue evidence="9">Gonad</tissue>
    </source>
</reference>
<keyword evidence="1" id="KW-0808">Transferase</keyword>
<dbReference type="InterPro" id="IPR011009">
    <property type="entry name" value="Kinase-like_dom_sf"/>
</dbReference>
<feature type="region of interest" description="Disordered" evidence="6">
    <location>
        <begin position="239"/>
        <end position="281"/>
    </location>
</feature>
<keyword evidence="8" id="KW-1185">Reference proteome</keyword>
<protein>
    <submittedName>
        <fullName evidence="9">Serine/threonine-protein kinase 35-like</fullName>
    </submittedName>
</protein>
<dbReference type="KEGG" id="bbel:109468494"/>
<evidence type="ECO:0000256" key="1">
    <source>
        <dbReference type="ARBA" id="ARBA00022679"/>
    </source>
</evidence>
<dbReference type="Pfam" id="PF00069">
    <property type="entry name" value="Pkinase"/>
    <property type="match status" value="1"/>
</dbReference>
<gene>
    <name evidence="9" type="primary">LOC109468494</name>
</gene>
<keyword evidence="4" id="KW-0067">ATP-binding</keyword>
<keyword evidence="2" id="KW-0547">Nucleotide-binding</keyword>
<dbReference type="AlphaFoldDB" id="A0A6P4YYC7"/>
<dbReference type="InterPro" id="IPR008271">
    <property type="entry name" value="Ser/Thr_kinase_AS"/>
</dbReference>
<evidence type="ECO:0000313" key="9">
    <source>
        <dbReference type="RefSeq" id="XP_019622296.1"/>
    </source>
</evidence>
<evidence type="ECO:0000259" key="7">
    <source>
        <dbReference type="PROSITE" id="PS50011"/>
    </source>
</evidence>
<dbReference type="InterPro" id="IPR000719">
    <property type="entry name" value="Prot_kinase_dom"/>
</dbReference>
<dbReference type="GO" id="GO:0005524">
    <property type="term" value="F:ATP binding"/>
    <property type="evidence" value="ECO:0007669"/>
    <property type="project" value="UniProtKB-KW"/>
</dbReference>
<dbReference type="PANTHER" id="PTHR11042">
    <property type="entry name" value="EUKARYOTIC TRANSLATION INITIATION FACTOR 2-ALPHA KINASE EIF2-ALPHA KINASE -RELATED"/>
    <property type="match status" value="1"/>
</dbReference>
<feature type="domain" description="Protein kinase" evidence="7">
    <location>
        <begin position="1"/>
        <end position="201"/>
    </location>
</feature>
<proteinExistence type="inferred from homology"/>
<dbReference type="PANTHER" id="PTHR11042:SF190">
    <property type="entry name" value="MITOSIS INHIBITOR PROTEIN KINASE MIK1"/>
    <property type="match status" value="1"/>
</dbReference>
<comment type="similarity">
    <text evidence="5">Belongs to the protein kinase superfamily. Ser/Thr protein kinase family. GCN2 subfamily.</text>
</comment>
<name>A0A6P4YYC7_BRABE</name>
<evidence type="ECO:0000256" key="6">
    <source>
        <dbReference type="SAM" id="MobiDB-lite"/>
    </source>
</evidence>
<feature type="compositionally biased region" description="Acidic residues" evidence="6">
    <location>
        <begin position="264"/>
        <end position="280"/>
    </location>
</feature>
<dbReference type="OrthoDB" id="10039029at2759"/>
<evidence type="ECO:0000256" key="5">
    <source>
        <dbReference type="ARBA" id="ARBA00037982"/>
    </source>
</evidence>
<dbReference type="PROSITE" id="PS00108">
    <property type="entry name" value="PROTEIN_KINASE_ST"/>
    <property type="match status" value="1"/>
</dbReference>
<dbReference type="GO" id="GO:0005634">
    <property type="term" value="C:nucleus"/>
    <property type="evidence" value="ECO:0007669"/>
    <property type="project" value="TreeGrafter"/>
</dbReference>
<dbReference type="GO" id="GO:0004672">
    <property type="term" value="F:protein kinase activity"/>
    <property type="evidence" value="ECO:0007669"/>
    <property type="project" value="InterPro"/>
</dbReference>
<accession>A0A6P4YYC7</accession>
<dbReference type="GeneID" id="109468494"/>
<evidence type="ECO:0000256" key="2">
    <source>
        <dbReference type="ARBA" id="ARBA00022741"/>
    </source>
</evidence>
<dbReference type="InterPro" id="IPR050339">
    <property type="entry name" value="CC_SR_Kinase"/>
</dbReference>
<dbReference type="RefSeq" id="XP_019622296.1">
    <property type="nucleotide sequence ID" value="XM_019766737.1"/>
</dbReference>
<dbReference type="GO" id="GO:0110031">
    <property type="term" value="P:negative regulation of G2/MI transition of meiotic cell cycle"/>
    <property type="evidence" value="ECO:0007669"/>
    <property type="project" value="TreeGrafter"/>
</dbReference>
<sequence>MWIVLELCPLGDMDGFVLSEDYDRALDLSIMRQVAAGIAFLHENGIVHRDVKPANILFTGRPWCPEAKIADFGLAKLYTAVTGGGAPGGLVSGKGTPCFVAPEVVQPPYTEKCDVFSMGVVFAALIDLTTVARGKLGLLIKGEPIFEALIENPELNLYRRLMTSLPSGSPLKDLCLSMLAYKPVDRPSAAHAREALVHIRHQDSQHAPRRQQDAADAGACADHVLGTVLTLRHLELTDETEESGDDLTHNEARCHSNQSQYSDASDDVDTSEDDDVEYNDDDIKCQLL</sequence>